<evidence type="ECO:0000313" key="10">
    <source>
        <dbReference type="EMBL" id="KAL2837140.1"/>
    </source>
</evidence>
<name>A0ABR4JB12_9EURO</name>
<accession>A0ABR4JB12</accession>
<dbReference type="SUPFAM" id="SSF57701">
    <property type="entry name" value="Zn2/Cys6 DNA-binding domain"/>
    <property type="match status" value="1"/>
</dbReference>
<dbReference type="SMART" id="SM00066">
    <property type="entry name" value="GAL4"/>
    <property type="match status" value="1"/>
</dbReference>
<dbReference type="RefSeq" id="XP_070892405.1">
    <property type="nucleotide sequence ID" value="XM_071043744.1"/>
</dbReference>
<keyword evidence="6" id="KW-0804">Transcription</keyword>
<evidence type="ECO:0000256" key="4">
    <source>
        <dbReference type="ARBA" id="ARBA00023015"/>
    </source>
</evidence>
<organism evidence="10 11">
    <name type="scientific">Aspergillus pseudodeflectus</name>
    <dbReference type="NCBI Taxonomy" id="176178"/>
    <lineage>
        <taxon>Eukaryota</taxon>
        <taxon>Fungi</taxon>
        <taxon>Dikarya</taxon>
        <taxon>Ascomycota</taxon>
        <taxon>Pezizomycotina</taxon>
        <taxon>Eurotiomycetes</taxon>
        <taxon>Eurotiomycetidae</taxon>
        <taxon>Eurotiales</taxon>
        <taxon>Aspergillaceae</taxon>
        <taxon>Aspergillus</taxon>
        <taxon>Aspergillus subgen. Nidulantes</taxon>
    </lineage>
</organism>
<dbReference type="SMART" id="SM00906">
    <property type="entry name" value="Fungal_trans"/>
    <property type="match status" value="1"/>
</dbReference>
<evidence type="ECO:0000259" key="9">
    <source>
        <dbReference type="PROSITE" id="PS50048"/>
    </source>
</evidence>
<dbReference type="Proteomes" id="UP001610444">
    <property type="component" value="Unassembled WGS sequence"/>
</dbReference>
<dbReference type="PROSITE" id="PS50048">
    <property type="entry name" value="ZN2_CY6_FUNGAL_2"/>
    <property type="match status" value="1"/>
</dbReference>
<keyword evidence="2" id="KW-0479">Metal-binding</keyword>
<keyword evidence="11" id="KW-1185">Reference proteome</keyword>
<dbReference type="EMBL" id="JBFXLR010000102">
    <property type="protein sequence ID" value="KAL2837140.1"/>
    <property type="molecule type" value="Genomic_DNA"/>
</dbReference>
<dbReference type="CDD" id="cd12148">
    <property type="entry name" value="fungal_TF_MHR"/>
    <property type="match status" value="1"/>
</dbReference>
<evidence type="ECO:0000256" key="7">
    <source>
        <dbReference type="ARBA" id="ARBA00023242"/>
    </source>
</evidence>
<dbReference type="InterPro" id="IPR036864">
    <property type="entry name" value="Zn2-C6_fun-type_DNA-bd_sf"/>
</dbReference>
<keyword evidence="7" id="KW-0539">Nucleus</keyword>
<dbReference type="GeneID" id="98158908"/>
<evidence type="ECO:0000256" key="2">
    <source>
        <dbReference type="ARBA" id="ARBA00022723"/>
    </source>
</evidence>
<keyword evidence="3" id="KW-0862">Zinc</keyword>
<comment type="subcellular location">
    <subcellularLocation>
        <location evidence="1">Nucleus</location>
    </subcellularLocation>
</comment>
<keyword evidence="5" id="KW-0238">DNA-binding</keyword>
<feature type="region of interest" description="Disordered" evidence="8">
    <location>
        <begin position="117"/>
        <end position="158"/>
    </location>
</feature>
<feature type="domain" description="Zn(2)-C6 fungal-type" evidence="9">
    <location>
        <begin position="40"/>
        <end position="68"/>
    </location>
</feature>
<dbReference type="PROSITE" id="PS00463">
    <property type="entry name" value="ZN2_CY6_FUNGAL_1"/>
    <property type="match status" value="1"/>
</dbReference>
<evidence type="ECO:0000256" key="5">
    <source>
        <dbReference type="ARBA" id="ARBA00023125"/>
    </source>
</evidence>
<evidence type="ECO:0000256" key="3">
    <source>
        <dbReference type="ARBA" id="ARBA00022833"/>
    </source>
</evidence>
<evidence type="ECO:0000256" key="8">
    <source>
        <dbReference type="SAM" id="MobiDB-lite"/>
    </source>
</evidence>
<protein>
    <submittedName>
        <fullName evidence="10">Fungal-specific transcription factor domain-containing protein</fullName>
    </submittedName>
</protein>
<dbReference type="PANTHER" id="PTHR47782:SF12">
    <property type="entry name" value="ZN(II)2CYS6 TRANSCRIPTION FACTOR (EUROFUNG)"/>
    <property type="match status" value="1"/>
</dbReference>
<sequence length="741" mass="81541">MIHRGLGSMRTIQTVGSLRCVPPNGPNPPHRSPLRRRPLACVRCRRRKVRCDGALPACSNCAKAGVECFEGRALGSVSRSRLHYLEQRVRELEAIGGQTPQSDSSENSQSPFAPAQLEIGPIIPPHPPTPSNLPPNQEQGNRVSAAESPAVSVSSRITRDQPLAHEVGLLSLSNTTDPKYLGPSSGVSFARLIYESVPQSQGLPLSFLHEEQHGPCPTTDGGRQGIVLDNIPPVNLPSLGDCQQFVEAYFDGTPFFPLISQDAVYSLLGEVQHFNETSTWSSRLPIRLASAQLLLVLSLGARFLETRLGADYSSRNLFLAGMANCSHVNLHDTVEGVQVLLLMVLHSFYNPESLNAWYLVHTIIASCLDLGLQRRDSYARSTESQSQRSEVFWSAYSLDRTLTTILGRPLTLRDEAIDQPFPGLDSNEVEEAATRWHRSSGRASDGNNTNPVTSAYMPYIYSLRFDRIVAEIKLMIYRVSRSPSRFPWPDGDNLATWQAEAEHACTTLIAEVQARQQGRPSCGPNPLSATAVRRLEIKYHQCILLLYRPSPQIPHPSLPAIQACFNSAMQIIKICAELHRFSNLECSWLTAHSIFVAAITVLYCLWTYPAVCGLRPMTECLARTETALRILSFLGQWWSVAQEPCQKLSRLISMTREGPHSLMERADPMGMGNPSLGAAAEVQGVDGEGRSLLIDELGVLRDLFDLGWLNDFGLDTAQPASWDSNLMGGFETSGHDAGLNG</sequence>
<feature type="compositionally biased region" description="Pro residues" evidence="8">
    <location>
        <begin position="122"/>
        <end position="133"/>
    </location>
</feature>
<gene>
    <name evidence="10" type="ORF">BJX68DRAFT_259679</name>
</gene>
<comment type="caution">
    <text evidence="10">The sequence shown here is derived from an EMBL/GenBank/DDBJ whole genome shotgun (WGS) entry which is preliminary data.</text>
</comment>
<keyword evidence="4" id="KW-0805">Transcription regulation</keyword>
<reference evidence="10 11" key="1">
    <citation type="submission" date="2024-07" db="EMBL/GenBank/DDBJ databases">
        <title>Section-level genome sequencing and comparative genomics of Aspergillus sections Usti and Cavernicolus.</title>
        <authorList>
            <consortium name="Lawrence Berkeley National Laboratory"/>
            <person name="Nybo J.L."/>
            <person name="Vesth T.C."/>
            <person name="Theobald S."/>
            <person name="Frisvad J.C."/>
            <person name="Larsen T.O."/>
            <person name="Kjaerboelling I."/>
            <person name="Rothschild-Mancinelli K."/>
            <person name="Lyhne E.K."/>
            <person name="Kogle M.E."/>
            <person name="Barry K."/>
            <person name="Clum A."/>
            <person name="Na H."/>
            <person name="Ledsgaard L."/>
            <person name="Lin J."/>
            <person name="Lipzen A."/>
            <person name="Kuo A."/>
            <person name="Riley R."/>
            <person name="Mondo S."/>
            <person name="LaButti K."/>
            <person name="Haridas S."/>
            <person name="Pangalinan J."/>
            <person name="Salamov A.A."/>
            <person name="Simmons B.A."/>
            <person name="Magnuson J.K."/>
            <person name="Chen J."/>
            <person name="Drula E."/>
            <person name="Henrissat B."/>
            <person name="Wiebenga A."/>
            <person name="Lubbers R.J."/>
            <person name="Gomes A.C."/>
            <person name="Macurrencykelacurrency M.R."/>
            <person name="Stajich J."/>
            <person name="Grigoriev I.V."/>
            <person name="Mortensen U.H."/>
            <person name="De vries R.P."/>
            <person name="Baker S.E."/>
            <person name="Andersen M.R."/>
        </authorList>
    </citation>
    <scope>NUCLEOTIDE SEQUENCE [LARGE SCALE GENOMIC DNA]</scope>
    <source>
        <strain evidence="10 11">CBS 756.74</strain>
    </source>
</reference>
<dbReference type="PANTHER" id="PTHR47782">
    <property type="entry name" value="ZN(II)2CYS6 TRANSCRIPTION FACTOR (EUROFUNG)-RELATED"/>
    <property type="match status" value="1"/>
</dbReference>
<evidence type="ECO:0000256" key="1">
    <source>
        <dbReference type="ARBA" id="ARBA00004123"/>
    </source>
</evidence>
<feature type="compositionally biased region" description="Low complexity" evidence="8">
    <location>
        <begin position="143"/>
        <end position="155"/>
    </location>
</feature>
<dbReference type="Pfam" id="PF04082">
    <property type="entry name" value="Fungal_trans"/>
    <property type="match status" value="1"/>
</dbReference>
<dbReference type="InterPro" id="IPR052202">
    <property type="entry name" value="Yeast_MetPath_Reg"/>
</dbReference>
<evidence type="ECO:0000313" key="11">
    <source>
        <dbReference type="Proteomes" id="UP001610444"/>
    </source>
</evidence>
<dbReference type="Pfam" id="PF00172">
    <property type="entry name" value="Zn_clus"/>
    <property type="match status" value="1"/>
</dbReference>
<dbReference type="InterPro" id="IPR001138">
    <property type="entry name" value="Zn2Cys6_DnaBD"/>
</dbReference>
<evidence type="ECO:0000256" key="6">
    <source>
        <dbReference type="ARBA" id="ARBA00023163"/>
    </source>
</evidence>
<dbReference type="Gene3D" id="4.10.240.10">
    <property type="entry name" value="Zn(2)-C6 fungal-type DNA-binding domain"/>
    <property type="match status" value="1"/>
</dbReference>
<proteinExistence type="predicted"/>
<dbReference type="InterPro" id="IPR007219">
    <property type="entry name" value="XnlR_reg_dom"/>
</dbReference>